<dbReference type="STRING" id="1203610.HMPREF1536_01067"/>
<dbReference type="EMBL" id="AQHW01000008">
    <property type="protein sequence ID" value="KKB58864.1"/>
    <property type="molecule type" value="Genomic_DNA"/>
</dbReference>
<evidence type="ECO:0000313" key="2">
    <source>
        <dbReference type="EMBL" id="KKB58864.1"/>
    </source>
</evidence>
<dbReference type="PANTHER" id="PTHR42990:SF1">
    <property type="entry name" value="AAA+ ATPASE DOMAIN-CONTAINING PROTEIN"/>
    <property type="match status" value="1"/>
</dbReference>
<feature type="domain" description="AAA+ ATPase" evidence="1">
    <location>
        <begin position="30"/>
        <end position="157"/>
    </location>
</feature>
<keyword evidence="3" id="KW-1185">Reference proteome</keyword>
<dbReference type="InterPro" id="IPR027417">
    <property type="entry name" value="P-loop_NTPase"/>
</dbReference>
<accession>A0A0F5JMC7</accession>
<dbReference type="SUPFAM" id="SSF52540">
    <property type="entry name" value="P-loop containing nucleoside triphosphate hydrolases"/>
    <property type="match status" value="1"/>
</dbReference>
<evidence type="ECO:0000259" key="1">
    <source>
        <dbReference type="SMART" id="SM00382"/>
    </source>
</evidence>
<organism evidence="2 3">
    <name type="scientific">Parabacteroides gordonii MS-1 = DSM 23371</name>
    <dbReference type="NCBI Taxonomy" id="1203610"/>
    <lineage>
        <taxon>Bacteria</taxon>
        <taxon>Pseudomonadati</taxon>
        <taxon>Bacteroidota</taxon>
        <taxon>Bacteroidia</taxon>
        <taxon>Bacteroidales</taxon>
        <taxon>Tannerellaceae</taxon>
        <taxon>Parabacteroides</taxon>
    </lineage>
</organism>
<comment type="caution">
    <text evidence="2">The sequence shown here is derived from an EMBL/GenBank/DDBJ whole genome shotgun (WGS) entry which is preliminary data.</text>
</comment>
<dbReference type="HOGENOM" id="CLU_058017_0_0_10"/>
<reference evidence="2 3" key="1">
    <citation type="submission" date="2013-04" db="EMBL/GenBank/DDBJ databases">
        <title>The Genome Sequence of Parabacteroides gordonii DSM 23371.</title>
        <authorList>
            <consortium name="The Broad Institute Genomics Platform"/>
            <person name="Earl A."/>
            <person name="Ward D."/>
            <person name="Feldgarden M."/>
            <person name="Gevers D."/>
            <person name="Martens E."/>
            <person name="Sakamoto M."/>
            <person name="Benno Y."/>
            <person name="Suzuki N."/>
            <person name="Matsunaga N."/>
            <person name="Koshihara K."/>
            <person name="Seki M."/>
            <person name="Komiya H."/>
            <person name="Walker B."/>
            <person name="Young S."/>
            <person name="Zeng Q."/>
            <person name="Gargeya S."/>
            <person name="Fitzgerald M."/>
            <person name="Haas B."/>
            <person name="Abouelleil A."/>
            <person name="Allen A.W."/>
            <person name="Alvarado L."/>
            <person name="Arachchi H.M."/>
            <person name="Berlin A.M."/>
            <person name="Chapman S.B."/>
            <person name="Gainer-Dewar J."/>
            <person name="Goldberg J."/>
            <person name="Griggs A."/>
            <person name="Gujja S."/>
            <person name="Hansen M."/>
            <person name="Howarth C."/>
            <person name="Imamovic A."/>
            <person name="Ireland A."/>
            <person name="Larimer J."/>
            <person name="McCowan C."/>
            <person name="Murphy C."/>
            <person name="Pearson M."/>
            <person name="Poon T.W."/>
            <person name="Priest M."/>
            <person name="Roberts A."/>
            <person name="Saif S."/>
            <person name="Shea T."/>
            <person name="Sisk P."/>
            <person name="Sykes S."/>
            <person name="Wortman J."/>
            <person name="Nusbaum C."/>
            <person name="Birren B."/>
        </authorList>
    </citation>
    <scope>NUCLEOTIDE SEQUENCE [LARGE SCALE GENOMIC DNA]</scope>
    <source>
        <strain evidence="2 3">MS-1</strain>
    </source>
</reference>
<sequence>MDRLLSYYYKLLRELHSDFLRYIYFKIDWNSRMIGLTGPRGVGKTTLILQHIKKDLNPDEAIYVTAEDFYFADNKLLDLADELVKKGIKYLFIDEIHKYKDWSKELKLIYDYHPELKVRFTGSSVLDINKGASDLSRRAVMYRMQGLSFREYLQLFHHIPATIYTLNEIITHQVEVSGLEHPLPFFEDYLKKGYYPFSMEDGYDIRLRQIINQTLESDIPQYADMNVSTGRKLKQLLAIISKSVPFKPNFSSIAIMLGASRNNIADYCLYIEEAGLISQLRDNTGGIRGLGKVDKIFLDNTNLIYNLVQDIPNIGNIRETYFFNQMRVNYDVITSDISDFQIDEMTFEVGGKNKGQKQLQGVEKGFVVKDGIEFGYANIVPLWQFGMSY</sequence>
<evidence type="ECO:0000313" key="3">
    <source>
        <dbReference type="Proteomes" id="UP000033035"/>
    </source>
</evidence>
<dbReference type="Gene3D" id="3.40.50.300">
    <property type="entry name" value="P-loop containing nucleotide triphosphate hydrolases"/>
    <property type="match status" value="1"/>
</dbReference>
<protein>
    <recommendedName>
        <fullName evidence="1">AAA+ ATPase domain-containing protein</fullName>
    </recommendedName>
</protein>
<dbReference type="PANTHER" id="PTHR42990">
    <property type="entry name" value="ATPASE"/>
    <property type="match status" value="1"/>
</dbReference>
<gene>
    <name evidence="2" type="ORF">HMPREF1536_01067</name>
</gene>
<dbReference type="AlphaFoldDB" id="A0A0F5JMC7"/>
<dbReference type="InterPro" id="IPR041682">
    <property type="entry name" value="AAA_14"/>
</dbReference>
<dbReference type="SMART" id="SM00382">
    <property type="entry name" value="AAA"/>
    <property type="match status" value="1"/>
</dbReference>
<dbReference type="RefSeq" id="WP_028730632.1">
    <property type="nucleotide sequence ID" value="NZ_KE386768.1"/>
</dbReference>
<dbReference type="PATRIC" id="fig|1203610.3.peg.1091"/>
<dbReference type="Proteomes" id="UP000033035">
    <property type="component" value="Unassembled WGS sequence"/>
</dbReference>
<name>A0A0F5JMC7_9BACT</name>
<dbReference type="Pfam" id="PF13173">
    <property type="entry name" value="AAA_14"/>
    <property type="match status" value="1"/>
</dbReference>
<dbReference type="InterPro" id="IPR003593">
    <property type="entry name" value="AAA+_ATPase"/>
</dbReference>
<proteinExistence type="predicted"/>